<accession>E1IC99</accession>
<dbReference type="SUPFAM" id="SSF47005">
    <property type="entry name" value="Peripheral subunit-binding domain of 2-oxo acid dehydrogenase complex"/>
    <property type="match status" value="1"/>
</dbReference>
<dbReference type="PROSITE" id="PS51826">
    <property type="entry name" value="PSBD"/>
    <property type="match status" value="1"/>
</dbReference>
<dbReference type="PROSITE" id="PS50968">
    <property type="entry name" value="BIOTINYL_LIPOYL"/>
    <property type="match status" value="1"/>
</dbReference>
<dbReference type="OrthoDB" id="9805770at2"/>
<evidence type="ECO:0000256" key="2">
    <source>
        <dbReference type="ARBA" id="ARBA00007317"/>
    </source>
</evidence>
<dbReference type="InterPro" id="IPR011053">
    <property type="entry name" value="Single_hybrid_motif"/>
</dbReference>
<dbReference type="PROSITE" id="PS00189">
    <property type="entry name" value="LIPOYL"/>
    <property type="match status" value="1"/>
</dbReference>
<dbReference type="InterPro" id="IPR001078">
    <property type="entry name" value="2-oxoacid_DH_actylTfrase"/>
</dbReference>
<dbReference type="EC" id="2.3.1.-" evidence="6"/>
<dbReference type="SUPFAM" id="SSF52777">
    <property type="entry name" value="CoA-dependent acyltransferases"/>
    <property type="match status" value="1"/>
</dbReference>
<sequence>MSTAITMPQLGESVTQGTVARWYKQPGDLVQKYEPLLDVVTDKVDTEVPAPVSGRLLDILVPVGQTVLVGTVLAHIGDGDSEIVTPPAAPERRFLSPVVARMLEVHQIDPDQLVGTGQGGRITKRDVLAFLEQRDQGVADPAPAPDLASTPPPQPAVGDLVPLSPMRQAIAAHMEHSVRSAPQATTIFEVDLSRVVQHRNANQAAFAAQGVRLTYTAYFFQAAVVGLQSVRQLNARFSPEGIVYAPHMHLGMAVALDDGLLVPVVRHAEEKNLLGLARAINDLSVRARSRRLLPDETQGGTFTITNHGSTGSLLATPIIAHPQAGILGIGAITKRPVVVTHEGQDVLAIKPMCYLALTFDHRVLDGAQGDAFLMVVKRFLEAYA</sequence>
<name>E1IC99_9CHLR</name>
<dbReference type="InterPro" id="IPR003016">
    <property type="entry name" value="2-oxoA_DH_lipoyl-BS"/>
</dbReference>
<keyword evidence="10" id="KW-1185">Reference proteome</keyword>
<dbReference type="InterPro" id="IPR023213">
    <property type="entry name" value="CAT-like_dom_sf"/>
</dbReference>
<dbReference type="PANTHER" id="PTHR43178:SF5">
    <property type="entry name" value="LIPOAMIDE ACYLTRANSFERASE COMPONENT OF BRANCHED-CHAIN ALPHA-KETO ACID DEHYDROGENASE COMPLEX, MITOCHONDRIAL"/>
    <property type="match status" value="1"/>
</dbReference>
<comment type="caution">
    <text evidence="9">The sequence shown here is derived from an EMBL/GenBank/DDBJ whole genome shotgun (WGS) entry which is preliminary data.</text>
</comment>
<feature type="domain" description="Peripheral subunit-binding (PSBD)" evidence="8">
    <location>
        <begin position="94"/>
        <end position="131"/>
    </location>
</feature>
<dbReference type="HOGENOM" id="CLU_016733_10_1_0"/>
<dbReference type="Proteomes" id="UP000054010">
    <property type="component" value="Unassembled WGS sequence"/>
</dbReference>
<dbReference type="GO" id="GO:0031405">
    <property type="term" value="F:lipoic acid binding"/>
    <property type="evidence" value="ECO:0007669"/>
    <property type="project" value="TreeGrafter"/>
</dbReference>
<dbReference type="Gene3D" id="4.10.320.10">
    <property type="entry name" value="E3-binding domain"/>
    <property type="match status" value="1"/>
</dbReference>
<evidence type="ECO:0000256" key="5">
    <source>
        <dbReference type="ARBA" id="ARBA00023315"/>
    </source>
</evidence>
<keyword evidence="5 6" id="KW-0012">Acyltransferase</keyword>
<dbReference type="eggNOG" id="COG0508">
    <property type="taxonomic scope" value="Bacteria"/>
</dbReference>
<dbReference type="SUPFAM" id="SSF51230">
    <property type="entry name" value="Single hybrid motif"/>
    <property type="match status" value="1"/>
</dbReference>
<evidence type="ECO:0000256" key="6">
    <source>
        <dbReference type="RuleBase" id="RU003423"/>
    </source>
</evidence>
<dbReference type="Pfam" id="PF00198">
    <property type="entry name" value="2-oxoacid_dh"/>
    <property type="match status" value="1"/>
</dbReference>
<dbReference type="Gene3D" id="3.30.559.10">
    <property type="entry name" value="Chloramphenicol acetyltransferase-like domain"/>
    <property type="match status" value="1"/>
</dbReference>
<evidence type="ECO:0000259" key="7">
    <source>
        <dbReference type="PROSITE" id="PS50968"/>
    </source>
</evidence>
<comment type="cofactor">
    <cofactor evidence="1 6">
        <name>(R)-lipoate</name>
        <dbReference type="ChEBI" id="CHEBI:83088"/>
    </cofactor>
</comment>
<dbReference type="Gene3D" id="2.40.50.100">
    <property type="match status" value="1"/>
</dbReference>
<dbReference type="Pfam" id="PF00364">
    <property type="entry name" value="Biotin_lipoyl"/>
    <property type="match status" value="1"/>
</dbReference>
<dbReference type="GO" id="GO:0016407">
    <property type="term" value="F:acetyltransferase activity"/>
    <property type="evidence" value="ECO:0007669"/>
    <property type="project" value="TreeGrafter"/>
</dbReference>
<dbReference type="InterPro" id="IPR036625">
    <property type="entry name" value="E3-bd_dom_sf"/>
</dbReference>
<dbReference type="STRING" id="765420.OSCT_0950"/>
<dbReference type="CDD" id="cd06849">
    <property type="entry name" value="lipoyl_domain"/>
    <property type="match status" value="1"/>
</dbReference>
<dbReference type="EMBL" id="ADVR01000022">
    <property type="protein sequence ID" value="EFO81216.1"/>
    <property type="molecule type" value="Genomic_DNA"/>
</dbReference>
<evidence type="ECO:0000313" key="10">
    <source>
        <dbReference type="Proteomes" id="UP000054010"/>
    </source>
</evidence>
<keyword evidence="4 6" id="KW-0450">Lipoyl</keyword>
<dbReference type="AlphaFoldDB" id="E1IC99"/>
<reference evidence="9 10" key="1">
    <citation type="journal article" date="2011" name="J. Bacteriol.">
        <title>Draft genome sequence of the anoxygenic filamentous phototrophic bacterium Oscillochloris trichoides subsp. DG-6.</title>
        <authorList>
            <person name="Kuznetsov B.B."/>
            <person name="Ivanovsky R.N."/>
            <person name="Keppen O.I."/>
            <person name="Sukhacheva M.V."/>
            <person name="Bumazhkin B.K."/>
            <person name="Patutina E.O."/>
            <person name="Beletsky A.V."/>
            <person name="Mardanov A.V."/>
            <person name="Baslerov R.V."/>
            <person name="Panteleeva A.N."/>
            <person name="Kolganova T.V."/>
            <person name="Ravin N.V."/>
            <person name="Skryabin K.G."/>
        </authorList>
    </citation>
    <scope>NUCLEOTIDE SEQUENCE [LARGE SCALE GENOMIC DNA]</scope>
    <source>
        <strain evidence="9 10">DG-6</strain>
    </source>
</reference>
<dbReference type="Pfam" id="PF02817">
    <property type="entry name" value="E3_binding"/>
    <property type="match status" value="1"/>
</dbReference>
<evidence type="ECO:0000313" key="9">
    <source>
        <dbReference type="EMBL" id="EFO81216.1"/>
    </source>
</evidence>
<feature type="domain" description="Lipoyl-binding" evidence="7">
    <location>
        <begin position="2"/>
        <end position="77"/>
    </location>
</feature>
<protein>
    <recommendedName>
        <fullName evidence="6">Dihydrolipoamide acetyltransferase component of pyruvate dehydrogenase complex</fullName>
        <ecNumber evidence="6">2.3.1.-</ecNumber>
    </recommendedName>
</protein>
<evidence type="ECO:0000259" key="8">
    <source>
        <dbReference type="PROSITE" id="PS51826"/>
    </source>
</evidence>
<gene>
    <name evidence="9" type="ORF">OSCT_0950</name>
</gene>
<organism evidence="9 10">
    <name type="scientific">Oscillochloris trichoides DG-6</name>
    <dbReference type="NCBI Taxonomy" id="765420"/>
    <lineage>
        <taxon>Bacteria</taxon>
        <taxon>Bacillati</taxon>
        <taxon>Chloroflexota</taxon>
        <taxon>Chloroflexia</taxon>
        <taxon>Chloroflexales</taxon>
        <taxon>Chloroflexineae</taxon>
        <taxon>Oscillochloridaceae</taxon>
        <taxon>Oscillochloris</taxon>
    </lineage>
</organism>
<dbReference type="InterPro" id="IPR000089">
    <property type="entry name" value="Biotin_lipoyl"/>
</dbReference>
<evidence type="ECO:0000256" key="3">
    <source>
        <dbReference type="ARBA" id="ARBA00022679"/>
    </source>
</evidence>
<dbReference type="InterPro" id="IPR050743">
    <property type="entry name" value="2-oxoacid_DH_E2_comp"/>
</dbReference>
<dbReference type="InterPro" id="IPR004167">
    <property type="entry name" value="PSBD"/>
</dbReference>
<proteinExistence type="inferred from homology"/>
<evidence type="ECO:0000256" key="1">
    <source>
        <dbReference type="ARBA" id="ARBA00001938"/>
    </source>
</evidence>
<keyword evidence="3 6" id="KW-0808">Transferase</keyword>
<comment type="similarity">
    <text evidence="2 6">Belongs to the 2-oxoacid dehydrogenase family.</text>
</comment>
<dbReference type="GO" id="GO:0005737">
    <property type="term" value="C:cytoplasm"/>
    <property type="evidence" value="ECO:0007669"/>
    <property type="project" value="TreeGrafter"/>
</dbReference>
<evidence type="ECO:0000256" key="4">
    <source>
        <dbReference type="ARBA" id="ARBA00022823"/>
    </source>
</evidence>
<dbReference type="PANTHER" id="PTHR43178">
    <property type="entry name" value="DIHYDROLIPOAMIDE ACETYLTRANSFERASE COMPONENT OF PYRUVATE DEHYDROGENASE COMPLEX"/>
    <property type="match status" value="1"/>
</dbReference>